<evidence type="ECO:0000313" key="4">
    <source>
        <dbReference type="Proteomes" id="UP001549749"/>
    </source>
</evidence>
<evidence type="ECO:0000313" key="3">
    <source>
        <dbReference type="EMBL" id="MET6997058.1"/>
    </source>
</evidence>
<feature type="region of interest" description="Disordered" evidence="1">
    <location>
        <begin position="1"/>
        <end position="29"/>
    </location>
</feature>
<evidence type="ECO:0000259" key="2">
    <source>
        <dbReference type="Pfam" id="PF14040"/>
    </source>
</evidence>
<protein>
    <submittedName>
        <fullName evidence="3">NucA/NucB deoxyribonuclease domain-containing protein</fullName>
    </submittedName>
</protein>
<dbReference type="EMBL" id="JBEXAC010000001">
    <property type="protein sequence ID" value="MET6997058.1"/>
    <property type="molecule type" value="Genomic_DNA"/>
</dbReference>
<feature type="domain" description="Deoxyribonuclease NucA/NucB" evidence="2">
    <location>
        <begin position="16"/>
        <end position="88"/>
    </location>
</feature>
<proteinExistence type="predicted"/>
<accession>A0ABV2T203</accession>
<comment type="caution">
    <text evidence="3">The sequence shown here is derived from an EMBL/GenBank/DDBJ whole genome shotgun (WGS) entry which is preliminary data.</text>
</comment>
<organism evidence="3 4">
    <name type="scientific">Chitinophaga defluvii</name>
    <dbReference type="NCBI Taxonomy" id="3163343"/>
    <lineage>
        <taxon>Bacteria</taxon>
        <taxon>Pseudomonadati</taxon>
        <taxon>Bacteroidota</taxon>
        <taxon>Chitinophagia</taxon>
        <taxon>Chitinophagales</taxon>
        <taxon>Chitinophagaceae</taxon>
        <taxon>Chitinophaga</taxon>
    </lineage>
</organism>
<name>A0ABV2T203_9BACT</name>
<gene>
    <name evidence="3" type="ORF">ABR189_06745</name>
</gene>
<dbReference type="Proteomes" id="UP001549749">
    <property type="component" value="Unassembled WGS sequence"/>
</dbReference>
<evidence type="ECO:0000256" key="1">
    <source>
        <dbReference type="SAM" id="MobiDB-lite"/>
    </source>
</evidence>
<sequence length="94" mass="10500">MKGLAKNPGLRGNNGRILLDYDPSKSNARKRRYQATKNVVNPDPMQFDIDEFPYASTLQGGANAGTNIVRISENRQHSAYLGTFSGEDERRRSV</sequence>
<dbReference type="RefSeq" id="WP_354659699.1">
    <property type="nucleotide sequence ID" value="NZ_JBEXAC010000001.1"/>
</dbReference>
<keyword evidence="4" id="KW-1185">Reference proteome</keyword>
<dbReference type="Pfam" id="PF14040">
    <property type="entry name" value="DNase_NucA_NucB"/>
    <property type="match status" value="1"/>
</dbReference>
<dbReference type="InterPro" id="IPR029476">
    <property type="entry name" value="DNase_NucA_NucB"/>
</dbReference>
<reference evidence="3 4" key="1">
    <citation type="submission" date="2024-06" db="EMBL/GenBank/DDBJ databases">
        <title>Chitinophaga defluvii sp. nov., isolated from municipal sewage.</title>
        <authorList>
            <person name="Zhang L."/>
        </authorList>
    </citation>
    <scope>NUCLEOTIDE SEQUENCE [LARGE SCALE GENOMIC DNA]</scope>
    <source>
        <strain evidence="3 4">H8</strain>
    </source>
</reference>